<keyword evidence="3" id="KW-1185">Reference proteome</keyword>
<accession>A0A238UZ38</accession>
<keyword evidence="1" id="KW-0812">Transmembrane</keyword>
<dbReference type="Proteomes" id="UP000198417">
    <property type="component" value="Unassembled WGS sequence"/>
</dbReference>
<feature type="transmembrane region" description="Helical" evidence="1">
    <location>
        <begin position="15"/>
        <end position="36"/>
    </location>
</feature>
<dbReference type="AlphaFoldDB" id="A0A238UZ38"/>
<protein>
    <submittedName>
        <fullName evidence="2">Uncharacterized protein YjbI, contains pentapeptide repeats</fullName>
    </submittedName>
</protein>
<keyword evidence="1" id="KW-1133">Transmembrane helix</keyword>
<proteinExistence type="predicted"/>
<sequence>MTKTEITIPLPPDTVWGIATLLGAALAMGMVFLALLQMGRSGVNPLGRLPERLGLSALNPGLVIILITLWGLLFLTLTAGLFGLIFDILVHAVPDGGQTEDVWNWRFKLVQITALTGVLGAVTALPFTLVRIRLTATQNITAAESLFNDKINAATTDLYAQRQVTEDLADGTRFNRWEDDVIKRNAAIDRLEGLVEERPDTAPRIARMLSVYVRELSREMKPKEVPEGAGPGAVREWAQTLEPARSDLEKAVQTLGRLRRVSKRSAEEVPIDLRSTNLQGFELGRADFQEAEMSGAQMQGTDLSEAQLQGARLFRAQLQGANLSFAQMQGAGLGDAQLQGANLMVANMQGADLSETQLQGAALIRAKLQGAYLNWAQLQGANLMNAQLHGADLHEAQLQGASLYEAQLQGANLFGVDFDASTSLRATALRGAALRDVDCNVAPFLQDHINGAYGDASVILGKLAKPTHWDQGDEPLGLAAFEKAWRAHMRKLGMDPDDPK</sequence>
<dbReference type="Gene3D" id="2.160.20.80">
    <property type="entry name" value="E3 ubiquitin-protein ligase SopA"/>
    <property type="match status" value="1"/>
</dbReference>
<dbReference type="Pfam" id="PF00805">
    <property type="entry name" value="Pentapeptide"/>
    <property type="match status" value="3"/>
</dbReference>
<dbReference type="InterPro" id="IPR001646">
    <property type="entry name" value="5peptide_repeat"/>
</dbReference>
<dbReference type="InterPro" id="IPR051082">
    <property type="entry name" value="Pentapeptide-BTB/POZ_domain"/>
</dbReference>
<dbReference type="PANTHER" id="PTHR14136">
    <property type="entry name" value="BTB_POZ DOMAIN-CONTAINING PROTEIN KCTD9"/>
    <property type="match status" value="1"/>
</dbReference>
<evidence type="ECO:0000313" key="3">
    <source>
        <dbReference type="Proteomes" id="UP000198417"/>
    </source>
</evidence>
<dbReference type="EMBL" id="FZNN01000001">
    <property type="protein sequence ID" value="SNR27044.1"/>
    <property type="molecule type" value="Genomic_DNA"/>
</dbReference>
<name>A0A238UZ38_9RHOB</name>
<evidence type="ECO:0000256" key="1">
    <source>
        <dbReference type="SAM" id="Phobius"/>
    </source>
</evidence>
<reference evidence="2 3" key="1">
    <citation type="submission" date="2017-06" db="EMBL/GenBank/DDBJ databases">
        <authorList>
            <person name="Kim H.J."/>
            <person name="Triplett B.A."/>
        </authorList>
    </citation>
    <scope>NUCLEOTIDE SEQUENCE [LARGE SCALE GENOMIC DNA]</scope>
    <source>
        <strain evidence="2 3">DSM 29052</strain>
    </source>
</reference>
<dbReference type="RefSeq" id="WP_176439035.1">
    <property type="nucleotide sequence ID" value="NZ_FZNN01000001.1"/>
</dbReference>
<organism evidence="2 3">
    <name type="scientific">Puniceibacterium sediminis</name>
    <dbReference type="NCBI Taxonomy" id="1608407"/>
    <lineage>
        <taxon>Bacteria</taxon>
        <taxon>Pseudomonadati</taxon>
        <taxon>Pseudomonadota</taxon>
        <taxon>Alphaproteobacteria</taxon>
        <taxon>Rhodobacterales</taxon>
        <taxon>Paracoccaceae</taxon>
        <taxon>Puniceibacterium</taxon>
    </lineage>
</organism>
<keyword evidence="1" id="KW-0472">Membrane</keyword>
<evidence type="ECO:0000313" key="2">
    <source>
        <dbReference type="EMBL" id="SNR27044.1"/>
    </source>
</evidence>
<gene>
    <name evidence="2" type="ORF">SAMN06265370_101323</name>
</gene>
<dbReference type="SUPFAM" id="SSF141571">
    <property type="entry name" value="Pentapeptide repeat-like"/>
    <property type="match status" value="1"/>
</dbReference>
<dbReference type="PANTHER" id="PTHR14136:SF17">
    <property type="entry name" value="BTB_POZ DOMAIN-CONTAINING PROTEIN KCTD9"/>
    <property type="match status" value="1"/>
</dbReference>
<feature type="transmembrane region" description="Helical" evidence="1">
    <location>
        <begin position="57"/>
        <end position="89"/>
    </location>
</feature>